<organism evidence="1 3">
    <name type="scientific">Hydra vulgaris</name>
    <name type="common">Hydra</name>
    <name type="synonym">Hydra attenuata</name>
    <dbReference type="NCBI Taxonomy" id="6087"/>
    <lineage>
        <taxon>Eukaryota</taxon>
        <taxon>Metazoa</taxon>
        <taxon>Cnidaria</taxon>
        <taxon>Hydrozoa</taxon>
        <taxon>Hydroidolina</taxon>
        <taxon>Anthoathecata</taxon>
        <taxon>Aplanulata</taxon>
        <taxon>Hydridae</taxon>
        <taxon>Hydra</taxon>
    </lineage>
</organism>
<reference evidence="2 3" key="1">
    <citation type="submission" date="2025-05" db="UniProtKB">
        <authorList>
            <consortium name="RefSeq"/>
        </authorList>
    </citation>
    <scope>IDENTIFICATION</scope>
</reference>
<evidence type="ECO:0000313" key="1">
    <source>
        <dbReference type="Proteomes" id="UP001652625"/>
    </source>
</evidence>
<dbReference type="RefSeq" id="XP_065654015.1">
    <property type="nucleotide sequence ID" value="XM_065797943.1"/>
</dbReference>
<protein>
    <submittedName>
        <fullName evidence="2 3">Uncharacterized protein LOC136080791</fullName>
    </submittedName>
</protein>
<dbReference type="Proteomes" id="UP001652625">
    <property type="component" value="Chromosome 05"/>
</dbReference>
<proteinExistence type="predicted"/>
<evidence type="ECO:0000313" key="5">
    <source>
        <dbReference type="RefSeq" id="XP_065654016.1"/>
    </source>
</evidence>
<accession>A0ABM4BXR6</accession>
<sequence length="135" mass="15780">MSPAYDINEVPTISELYILSDKLTLPPFLLAAVERKEINFSLPKRSKLKKHIMDFLFDVMKQQYGLVQITSNFYEIANELFLRYPFLKPHHCNGSELLVHLLKAKFKLTRRPFLNDEQVAQFKIKYSRINSGQCG</sequence>
<evidence type="ECO:0000313" key="4">
    <source>
        <dbReference type="RefSeq" id="XP_065654015.1"/>
    </source>
</evidence>
<name>A0ABM4BXR6_HYDVU</name>
<dbReference type="RefSeq" id="XP_065654013.1">
    <property type="nucleotide sequence ID" value="XM_065797941.1"/>
</dbReference>
<dbReference type="RefSeq" id="XP_065654014.1">
    <property type="nucleotide sequence ID" value="XM_065797942.1"/>
</dbReference>
<dbReference type="GeneID" id="136080791"/>
<evidence type="ECO:0000313" key="2">
    <source>
        <dbReference type="RefSeq" id="XP_065654013.1"/>
    </source>
</evidence>
<dbReference type="RefSeq" id="XP_065654016.1">
    <property type="nucleotide sequence ID" value="XM_065797944.1"/>
</dbReference>
<keyword evidence="1" id="KW-1185">Reference proteome</keyword>
<gene>
    <name evidence="2 3 4 5" type="primary">LOC136080791</name>
</gene>
<evidence type="ECO:0000313" key="3">
    <source>
        <dbReference type="RefSeq" id="XP_065654014.1"/>
    </source>
</evidence>